<keyword evidence="3 6" id="KW-0175">Coiled coil</keyword>
<dbReference type="OrthoDB" id="49058at2759"/>
<dbReference type="PANTHER" id="PTHR44281">
    <property type="entry name" value="SPINDLE ASSEMBLY ABNORMAL PROTEIN 6 HOMOLOG"/>
    <property type="match status" value="1"/>
</dbReference>
<name>A0A6P8Z1C1_THRPL</name>
<evidence type="ECO:0000256" key="1">
    <source>
        <dbReference type="ARBA" id="ARBA00004300"/>
    </source>
</evidence>
<dbReference type="InterPro" id="IPR038558">
    <property type="entry name" value="SAS-6_N_sf"/>
</dbReference>
<evidence type="ECO:0000256" key="3">
    <source>
        <dbReference type="ARBA" id="ARBA00023054"/>
    </source>
</evidence>
<keyword evidence="5" id="KW-0131">Cell cycle</keyword>
<dbReference type="Pfam" id="PF16531">
    <property type="entry name" value="SAS-6_N"/>
    <property type="match status" value="1"/>
</dbReference>
<dbReference type="PANTHER" id="PTHR44281:SF2">
    <property type="entry name" value="SPINDLE ASSEMBLY ABNORMAL PROTEIN 6 HOMOLOG"/>
    <property type="match status" value="1"/>
</dbReference>
<feature type="coiled-coil region" evidence="6">
    <location>
        <begin position="216"/>
        <end position="348"/>
    </location>
</feature>
<evidence type="ECO:0000256" key="5">
    <source>
        <dbReference type="ARBA" id="ARBA00023306"/>
    </source>
</evidence>
<feature type="region of interest" description="Disordered" evidence="7">
    <location>
        <begin position="543"/>
        <end position="668"/>
    </location>
</feature>
<dbReference type="RefSeq" id="XP_034240372.1">
    <property type="nucleotide sequence ID" value="XM_034384481.1"/>
</dbReference>
<reference evidence="10" key="1">
    <citation type="submission" date="2025-08" db="UniProtKB">
        <authorList>
            <consortium name="RefSeq"/>
        </authorList>
    </citation>
    <scope>IDENTIFICATION</scope>
    <source>
        <tissue evidence="10">Total insect</tissue>
    </source>
</reference>
<dbReference type="GO" id="GO:0005814">
    <property type="term" value="C:centriole"/>
    <property type="evidence" value="ECO:0007669"/>
    <property type="project" value="TreeGrafter"/>
</dbReference>
<feature type="domain" description="Spindle assembly abnormal protein 6 N-terminal" evidence="8">
    <location>
        <begin position="25"/>
        <end position="127"/>
    </location>
</feature>
<dbReference type="GO" id="GO:0007099">
    <property type="term" value="P:centriole replication"/>
    <property type="evidence" value="ECO:0007669"/>
    <property type="project" value="TreeGrafter"/>
</dbReference>
<dbReference type="InParanoid" id="A0A6P8Z1C1"/>
<gene>
    <name evidence="10" type="primary">LOC117644835</name>
</gene>
<sequence>MVLGSEQCLYTNVQNVVMPNGKTKELRVEVSGFGKPVSKVEVRITDDCDPSLLYILHVSESDFNLIKSQQGLLVDFSNFPVHLVKLFEQCLNSVKGFLLMLEENGLESYLKVVQPIDLKNLCYIALRIAKGSDAEIMRHMHSQIVLLKKSLCTKEEELSCSQSKVAQLQQELDLKEQLKERHAKHWEEEKGKLQATFSKEMDSLREQLLQDRKRDLDSAAYQRESLSTKLEDLSREASKYKNKHMQICEKYDQAQQTIRELSMRISSSEDMQKSMNRELADLRRHRTELESECHKKDQDIGQARAHADSLDKEVVRLRTRLTRQEGQLRQADSEQVRLKSALTRLQETMEARSDLVLQLNGDLTKANLIIKERQKDQDKMRSEIQKLLSLKHEEEKKIKKLELEMKLLRANAERDDARIKALEDTEKKLQLELKTATETISAKEEQHKKCGEIISYLNRSLNRQQLDPSPPSTAHGLHGQSVFYNSAPSAPILYTMGSSLGRAGAGTGLHVSGPPMTNQGVHFNTKVNALPFSSTPLVASAAAGGTGVQTRRSYPGALIRPPGQGSSLPSDTPSARPVVDRMTLSQLQAKDDSQLKKKTSPSQLPYAGQKVPQSKSNSTGSSTVNPGNSKEARTDRTAKGKISDKENKDSGTFKPSAYFHPNKIITEF</sequence>
<evidence type="ECO:0000313" key="9">
    <source>
        <dbReference type="Proteomes" id="UP000515158"/>
    </source>
</evidence>
<feature type="compositionally biased region" description="Polar residues" evidence="7">
    <location>
        <begin position="564"/>
        <end position="573"/>
    </location>
</feature>
<feature type="compositionally biased region" description="Polar residues" evidence="7">
    <location>
        <begin position="611"/>
        <end position="628"/>
    </location>
</feature>
<evidence type="ECO:0000256" key="2">
    <source>
        <dbReference type="ARBA" id="ARBA00022490"/>
    </source>
</evidence>
<evidence type="ECO:0000256" key="7">
    <source>
        <dbReference type="SAM" id="MobiDB-lite"/>
    </source>
</evidence>
<keyword evidence="2" id="KW-0963">Cytoplasm</keyword>
<dbReference type="AlphaFoldDB" id="A0A6P8Z1C1"/>
<protein>
    <submittedName>
        <fullName evidence="10">Spindle assembly abnormal protein 6 homolog</fullName>
    </submittedName>
</protein>
<dbReference type="KEGG" id="tpal:117644835"/>
<comment type="subcellular location">
    <subcellularLocation>
        <location evidence="1">Cytoplasm</location>
        <location evidence="1">Cytoskeleton</location>
        <location evidence="1">Microtubule organizing center</location>
        <location evidence="1">Centrosome</location>
    </subcellularLocation>
</comment>
<dbReference type="InterPro" id="IPR032396">
    <property type="entry name" value="SAS-6_N"/>
</dbReference>
<proteinExistence type="predicted"/>
<dbReference type="GeneID" id="117644835"/>
<evidence type="ECO:0000256" key="6">
    <source>
        <dbReference type="SAM" id="Coils"/>
    </source>
</evidence>
<feature type="coiled-coil region" evidence="6">
    <location>
        <begin position="158"/>
        <end position="185"/>
    </location>
</feature>
<evidence type="ECO:0000256" key="4">
    <source>
        <dbReference type="ARBA" id="ARBA00023212"/>
    </source>
</evidence>
<feature type="compositionally biased region" description="Basic and acidic residues" evidence="7">
    <location>
        <begin position="630"/>
        <end position="651"/>
    </location>
</feature>
<evidence type="ECO:0000313" key="10">
    <source>
        <dbReference type="RefSeq" id="XP_034240372.1"/>
    </source>
</evidence>
<dbReference type="Proteomes" id="UP000515158">
    <property type="component" value="Unplaced"/>
</dbReference>
<accession>A0A6P8Z1C1</accession>
<keyword evidence="9" id="KW-1185">Reference proteome</keyword>
<dbReference type="GO" id="GO:0005813">
    <property type="term" value="C:centrosome"/>
    <property type="evidence" value="ECO:0007669"/>
    <property type="project" value="UniProtKB-SubCell"/>
</dbReference>
<evidence type="ECO:0000259" key="8">
    <source>
        <dbReference type="Pfam" id="PF16531"/>
    </source>
</evidence>
<keyword evidence="4" id="KW-0206">Cytoskeleton</keyword>
<organism evidence="10">
    <name type="scientific">Thrips palmi</name>
    <name type="common">Melon thrips</name>
    <dbReference type="NCBI Taxonomy" id="161013"/>
    <lineage>
        <taxon>Eukaryota</taxon>
        <taxon>Metazoa</taxon>
        <taxon>Ecdysozoa</taxon>
        <taxon>Arthropoda</taxon>
        <taxon>Hexapoda</taxon>
        <taxon>Insecta</taxon>
        <taxon>Pterygota</taxon>
        <taxon>Neoptera</taxon>
        <taxon>Paraneoptera</taxon>
        <taxon>Thysanoptera</taxon>
        <taxon>Terebrantia</taxon>
        <taxon>Thripoidea</taxon>
        <taxon>Thripidae</taxon>
        <taxon>Thrips</taxon>
    </lineage>
</organism>
<feature type="coiled-coil region" evidence="6">
    <location>
        <begin position="384"/>
        <end position="446"/>
    </location>
</feature>
<dbReference type="Gene3D" id="2.170.210.20">
    <property type="entry name" value="Spindle assembly abnormal protein 6, N-terminal domain"/>
    <property type="match status" value="1"/>
</dbReference>